<dbReference type="SUPFAM" id="SSF46689">
    <property type="entry name" value="Homeodomain-like"/>
    <property type="match status" value="1"/>
</dbReference>
<dbReference type="PROSITE" id="PS51071">
    <property type="entry name" value="HTH_RPIR"/>
    <property type="match status" value="1"/>
</dbReference>
<dbReference type="InterPro" id="IPR001347">
    <property type="entry name" value="SIS_dom"/>
</dbReference>
<dbReference type="CDD" id="cd05013">
    <property type="entry name" value="SIS_RpiR"/>
    <property type="match status" value="1"/>
</dbReference>
<dbReference type="Gene3D" id="1.10.10.10">
    <property type="entry name" value="Winged helix-like DNA-binding domain superfamily/Winged helix DNA-binding domain"/>
    <property type="match status" value="1"/>
</dbReference>
<dbReference type="PROSITE" id="PS51464">
    <property type="entry name" value="SIS"/>
    <property type="match status" value="1"/>
</dbReference>
<dbReference type="SUPFAM" id="SSF53697">
    <property type="entry name" value="SIS domain"/>
    <property type="match status" value="1"/>
</dbReference>
<dbReference type="Gene3D" id="3.40.50.10490">
    <property type="entry name" value="Glucose-6-phosphate isomerase like protein, domain 1"/>
    <property type="match status" value="1"/>
</dbReference>
<dbReference type="Pfam" id="PF01418">
    <property type="entry name" value="HTH_6"/>
    <property type="match status" value="1"/>
</dbReference>
<keyword evidence="1" id="KW-0805">Transcription regulation</keyword>
<keyword evidence="3" id="KW-0804">Transcription</keyword>
<dbReference type="Pfam" id="PF01380">
    <property type="entry name" value="SIS"/>
    <property type="match status" value="1"/>
</dbReference>
<dbReference type="InterPro" id="IPR009057">
    <property type="entry name" value="Homeodomain-like_sf"/>
</dbReference>
<protein>
    <submittedName>
        <fullName evidence="6">RpiR family transcriptional regulator</fullName>
    </submittedName>
</protein>
<dbReference type="PANTHER" id="PTHR30514:SF1">
    <property type="entry name" value="HTH-TYPE TRANSCRIPTIONAL REGULATOR HEXR-RELATED"/>
    <property type="match status" value="1"/>
</dbReference>
<dbReference type="GO" id="GO:1901135">
    <property type="term" value="P:carbohydrate derivative metabolic process"/>
    <property type="evidence" value="ECO:0007669"/>
    <property type="project" value="InterPro"/>
</dbReference>
<dbReference type="GO" id="GO:0097367">
    <property type="term" value="F:carbohydrate derivative binding"/>
    <property type="evidence" value="ECO:0007669"/>
    <property type="project" value="InterPro"/>
</dbReference>
<keyword evidence="7" id="KW-1185">Reference proteome</keyword>
<dbReference type="InterPro" id="IPR047640">
    <property type="entry name" value="RpiR-like"/>
</dbReference>
<accession>A0A2W2BL86</accession>
<keyword evidence="2" id="KW-0238">DNA-binding</keyword>
<proteinExistence type="predicted"/>
<dbReference type="PANTHER" id="PTHR30514">
    <property type="entry name" value="GLUCOKINASE"/>
    <property type="match status" value="1"/>
</dbReference>
<dbReference type="AlphaFoldDB" id="A0A2W2BL86"/>
<reference evidence="6 7" key="1">
    <citation type="submission" date="2018-01" db="EMBL/GenBank/DDBJ databases">
        <title>Draft genome sequence of Jiangella sp. GTF31.</title>
        <authorList>
            <person name="Sahin N."/>
            <person name="Ay H."/>
            <person name="Saygin H."/>
        </authorList>
    </citation>
    <scope>NUCLEOTIDE SEQUENCE [LARGE SCALE GENOMIC DNA]</scope>
    <source>
        <strain evidence="6 7">GTF31</strain>
    </source>
</reference>
<organism evidence="6 7">
    <name type="scientific">Jiangella anatolica</name>
    <dbReference type="NCBI Taxonomy" id="2670374"/>
    <lineage>
        <taxon>Bacteria</taxon>
        <taxon>Bacillati</taxon>
        <taxon>Actinomycetota</taxon>
        <taxon>Actinomycetes</taxon>
        <taxon>Jiangellales</taxon>
        <taxon>Jiangellaceae</taxon>
        <taxon>Jiangella</taxon>
    </lineage>
</organism>
<comment type="caution">
    <text evidence="6">The sequence shown here is derived from an EMBL/GenBank/DDBJ whole genome shotgun (WGS) entry which is preliminary data.</text>
</comment>
<name>A0A2W2BL86_9ACTN</name>
<dbReference type="GO" id="GO:0003677">
    <property type="term" value="F:DNA binding"/>
    <property type="evidence" value="ECO:0007669"/>
    <property type="project" value="UniProtKB-KW"/>
</dbReference>
<dbReference type="InterPro" id="IPR036388">
    <property type="entry name" value="WH-like_DNA-bd_sf"/>
</dbReference>
<evidence type="ECO:0000256" key="1">
    <source>
        <dbReference type="ARBA" id="ARBA00023015"/>
    </source>
</evidence>
<evidence type="ECO:0000259" key="5">
    <source>
        <dbReference type="PROSITE" id="PS51464"/>
    </source>
</evidence>
<dbReference type="EMBL" id="POTW01000001">
    <property type="protein sequence ID" value="PZF86772.1"/>
    <property type="molecule type" value="Genomic_DNA"/>
</dbReference>
<gene>
    <name evidence="6" type="ORF">C1I92_00780</name>
</gene>
<dbReference type="InterPro" id="IPR046348">
    <property type="entry name" value="SIS_dom_sf"/>
</dbReference>
<dbReference type="InterPro" id="IPR035472">
    <property type="entry name" value="RpiR-like_SIS"/>
</dbReference>
<feature type="domain" description="SIS" evidence="5">
    <location>
        <begin position="131"/>
        <end position="271"/>
    </location>
</feature>
<feature type="domain" description="HTH rpiR-type" evidence="4">
    <location>
        <begin position="8"/>
        <end position="84"/>
    </location>
</feature>
<dbReference type="Proteomes" id="UP000248764">
    <property type="component" value="Unassembled WGS sequence"/>
</dbReference>
<evidence type="ECO:0000313" key="7">
    <source>
        <dbReference type="Proteomes" id="UP000248764"/>
    </source>
</evidence>
<evidence type="ECO:0000256" key="3">
    <source>
        <dbReference type="ARBA" id="ARBA00023163"/>
    </source>
</evidence>
<evidence type="ECO:0000259" key="4">
    <source>
        <dbReference type="PROSITE" id="PS51071"/>
    </source>
</evidence>
<dbReference type="InterPro" id="IPR000281">
    <property type="entry name" value="HTH_RpiR"/>
</dbReference>
<evidence type="ECO:0000313" key="6">
    <source>
        <dbReference type="EMBL" id="PZF86772.1"/>
    </source>
</evidence>
<evidence type="ECO:0000256" key="2">
    <source>
        <dbReference type="ARBA" id="ARBA00023125"/>
    </source>
</evidence>
<sequence length="293" mass="30774">MATDPTDGTILATLRGILPSLSPSEARVAQAAVDDPAGTAASTIKELAARCATSETTVIRLCRTIGFNGYPAFRLALAAAGAISGDDREYLSGEILPDDSTEQVVRKVTGADAQAILDTAEQVSTESLAAAADAIGRARRVDIFGAIASAFVAQDLQFKLHRIGLTCHSFPDPHSAISSAALLAPGDVAIGLSHTGETLDTIRYLEVAAESGATTIAITNHPRAAIARPAHITLTTAARETTFRSGAMASRIAQLTLVDVLFVLVAQQRVDTALDAMRRTYDAVRPPRRSRRS</sequence>
<dbReference type="GO" id="GO:0003700">
    <property type="term" value="F:DNA-binding transcription factor activity"/>
    <property type="evidence" value="ECO:0007669"/>
    <property type="project" value="InterPro"/>
</dbReference>